<protein>
    <recommendedName>
        <fullName evidence="4">GerMN domain-containing protein</fullName>
    </recommendedName>
</protein>
<evidence type="ECO:0000256" key="1">
    <source>
        <dbReference type="SAM" id="SignalP"/>
    </source>
</evidence>
<dbReference type="OrthoDB" id="1437293at2"/>
<gene>
    <name evidence="2" type="ORF">CWR48_11520</name>
</gene>
<dbReference type="Proteomes" id="UP000257143">
    <property type="component" value="Unassembled WGS sequence"/>
</dbReference>
<sequence length="168" mass="19115">MMFKKSLFYIVFTALFLLAGCKEDEIVVSINHPDTMQQFQIVHVYKLYTDFFEEASQANQEDIPELYNSMIIEPYDKACVADSEYLHMVEFLINEVPTDYTAIVELIGEIEAESINEAIRDALIHSSNLLPAENKTTVCIFPTVDENVPVMVNSGAGKIIVLYNENYN</sequence>
<organism evidence="2 3">
    <name type="scientific">Oceanobacillus arenosus</name>
    <dbReference type="NCBI Taxonomy" id="1229153"/>
    <lineage>
        <taxon>Bacteria</taxon>
        <taxon>Bacillati</taxon>
        <taxon>Bacillota</taxon>
        <taxon>Bacilli</taxon>
        <taxon>Bacillales</taxon>
        <taxon>Bacillaceae</taxon>
        <taxon>Oceanobacillus</taxon>
    </lineage>
</organism>
<feature type="chain" id="PRO_5038391291" description="GerMN domain-containing protein" evidence="1">
    <location>
        <begin position="20"/>
        <end position="168"/>
    </location>
</feature>
<evidence type="ECO:0000313" key="2">
    <source>
        <dbReference type="EMBL" id="RDW18209.1"/>
    </source>
</evidence>
<reference evidence="3" key="1">
    <citation type="submission" date="2017-11" db="EMBL/GenBank/DDBJ databases">
        <authorList>
            <person name="Zhu W."/>
        </authorList>
    </citation>
    <scope>NUCLEOTIDE SEQUENCE [LARGE SCALE GENOMIC DNA]</scope>
    <source>
        <strain evidence="3">CAU 1183</strain>
    </source>
</reference>
<keyword evidence="3" id="KW-1185">Reference proteome</keyword>
<dbReference type="EMBL" id="PIOC01000017">
    <property type="protein sequence ID" value="RDW18209.1"/>
    <property type="molecule type" value="Genomic_DNA"/>
</dbReference>
<evidence type="ECO:0008006" key="4">
    <source>
        <dbReference type="Google" id="ProtNLM"/>
    </source>
</evidence>
<accession>A0A3D8PSR0</accession>
<dbReference type="RefSeq" id="WP_115773390.1">
    <property type="nucleotide sequence ID" value="NZ_PIOC01000017.1"/>
</dbReference>
<dbReference type="PROSITE" id="PS51257">
    <property type="entry name" value="PROKAR_LIPOPROTEIN"/>
    <property type="match status" value="1"/>
</dbReference>
<dbReference type="AlphaFoldDB" id="A0A3D8PSR0"/>
<comment type="caution">
    <text evidence="2">The sequence shown here is derived from an EMBL/GenBank/DDBJ whole genome shotgun (WGS) entry which is preliminary data.</text>
</comment>
<proteinExistence type="predicted"/>
<feature type="signal peptide" evidence="1">
    <location>
        <begin position="1"/>
        <end position="19"/>
    </location>
</feature>
<keyword evidence="1" id="KW-0732">Signal</keyword>
<name>A0A3D8PSR0_9BACI</name>
<evidence type="ECO:0000313" key="3">
    <source>
        <dbReference type="Proteomes" id="UP000257143"/>
    </source>
</evidence>